<dbReference type="Proteomes" id="UP000483035">
    <property type="component" value="Unassembled WGS sequence"/>
</dbReference>
<dbReference type="AlphaFoldDB" id="A0A6L9U6B0"/>
<reference evidence="1 2" key="1">
    <citation type="submission" date="2019-12" db="EMBL/GenBank/DDBJ databases">
        <title>Rhizobium genotypes associated with high levels of biological nitrogen fixation by grain legumes in a temperate-maritime cropping system.</title>
        <authorList>
            <person name="Maluk M."/>
            <person name="Francesc Ferrando Molina F."/>
            <person name="Lopez Del Egido L."/>
            <person name="Lafos M."/>
            <person name="Langarica-Fuentes A."/>
            <person name="Gebre Yohannes G."/>
            <person name="Young M.W."/>
            <person name="Martin P."/>
            <person name="Gantlett R."/>
            <person name="Kenicer G."/>
            <person name="Hawes C."/>
            <person name="Begg G.S."/>
            <person name="Quilliam R.S."/>
            <person name="Squire G.R."/>
            <person name="Poole P.S."/>
            <person name="Young P.W."/>
            <person name="Iannetta P.M."/>
            <person name="James E.K."/>
        </authorList>
    </citation>
    <scope>NUCLEOTIDE SEQUENCE [LARGE SCALE GENOMIC DNA]</scope>
    <source>
        <strain evidence="1 2">JHI1118</strain>
    </source>
</reference>
<sequence length="71" mass="8004">MKIWFCWEKSSTGRWSPVCYHGDQPVNEKVSDGDRPMRSPLYEVSTECLDVDGNPQFGKLALLFPAPGEAE</sequence>
<organism evidence="1 2">
    <name type="scientific">Rhizobium lusitanum</name>
    <dbReference type="NCBI Taxonomy" id="293958"/>
    <lineage>
        <taxon>Bacteria</taxon>
        <taxon>Pseudomonadati</taxon>
        <taxon>Pseudomonadota</taxon>
        <taxon>Alphaproteobacteria</taxon>
        <taxon>Hyphomicrobiales</taxon>
        <taxon>Rhizobiaceae</taxon>
        <taxon>Rhizobium/Agrobacterium group</taxon>
        <taxon>Rhizobium</taxon>
    </lineage>
</organism>
<evidence type="ECO:0000313" key="1">
    <source>
        <dbReference type="EMBL" id="NEI71031.1"/>
    </source>
</evidence>
<accession>A0A6L9U6B0</accession>
<comment type="caution">
    <text evidence="1">The sequence shown here is derived from an EMBL/GenBank/DDBJ whole genome shotgun (WGS) entry which is preliminary data.</text>
</comment>
<dbReference type="EMBL" id="WUEY01000006">
    <property type="protein sequence ID" value="NEI71031.1"/>
    <property type="molecule type" value="Genomic_DNA"/>
</dbReference>
<protein>
    <submittedName>
        <fullName evidence="1">Uncharacterized protein</fullName>
    </submittedName>
</protein>
<gene>
    <name evidence="1" type="ORF">GR212_15740</name>
</gene>
<proteinExistence type="predicted"/>
<name>A0A6L9U6B0_9HYPH</name>
<evidence type="ECO:0000313" key="2">
    <source>
        <dbReference type="Proteomes" id="UP000483035"/>
    </source>
</evidence>
<dbReference type="RefSeq" id="WP_163987512.1">
    <property type="nucleotide sequence ID" value="NZ_WUEY01000006.1"/>
</dbReference>